<dbReference type="RefSeq" id="WP_374841116.1">
    <property type="nucleotide sequence ID" value="NZ_JBHEEW010000018.1"/>
</dbReference>
<evidence type="ECO:0000259" key="2">
    <source>
        <dbReference type="Pfam" id="PF00248"/>
    </source>
</evidence>
<proteinExistence type="predicted"/>
<gene>
    <name evidence="3" type="ORF">ACFQ33_20195</name>
</gene>
<dbReference type="InterPro" id="IPR050523">
    <property type="entry name" value="AKR_Detox_Biosynth"/>
</dbReference>
<evidence type="ECO:0000313" key="4">
    <source>
        <dbReference type="Proteomes" id="UP001597173"/>
    </source>
</evidence>
<organism evidence="3 4">
    <name type="scientific">Mycoplana ramosa</name>
    <name type="common">Mycoplana bullata</name>
    <dbReference type="NCBI Taxonomy" id="40837"/>
    <lineage>
        <taxon>Bacteria</taxon>
        <taxon>Pseudomonadati</taxon>
        <taxon>Pseudomonadota</taxon>
        <taxon>Alphaproteobacteria</taxon>
        <taxon>Hyphomicrobiales</taxon>
        <taxon>Rhizobiaceae</taxon>
        <taxon>Mycoplana</taxon>
    </lineage>
</organism>
<feature type="domain" description="NADP-dependent oxidoreductase" evidence="2">
    <location>
        <begin position="18"/>
        <end position="324"/>
    </location>
</feature>
<dbReference type="CDD" id="cd19080">
    <property type="entry name" value="AKR_AKR9A_9B"/>
    <property type="match status" value="1"/>
</dbReference>
<accession>A0ABW3Z2V0</accession>
<comment type="caution">
    <text evidence="3">The sequence shown here is derived from an EMBL/GenBank/DDBJ whole genome shotgun (WGS) entry which is preliminary data.</text>
</comment>
<dbReference type="Pfam" id="PF00248">
    <property type="entry name" value="Aldo_ket_red"/>
    <property type="match status" value="1"/>
</dbReference>
<dbReference type="Gene3D" id="3.20.20.100">
    <property type="entry name" value="NADP-dependent oxidoreductase domain"/>
    <property type="match status" value="1"/>
</dbReference>
<keyword evidence="4" id="KW-1185">Reference proteome</keyword>
<evidence type="ECO:0000256" key="1">
    <source>
        <dbReference type="ARBA" id="ARBA00023002"/>
    </source>
</evidence>
<protein>
    <submittedName>
        <fullName evidence="3">Aldo/keto reductase</fullName>
    </submittedName>
</protein>
<dbReference type="SUPFAM" id="SSF51430">
    <property type="entry name" value="NAD(P)-linked oxidoreductase"/>
    <property type="match status" value="1"/>
</dbReference>
<dbReference type="InterPro" id="IPR023210">
    <property type="entry name" value="NADP_OxRdtase_dom"/>
</dbReference>
<dbReference type="EMBL" id="JBHTNF010000019">
    <property type="protein sequence ID" value="MFD1330213.1"/>
    <property type="molecule type" value="Genomic_DNA"/>
</dbReference>
<keyword evidence="1" id="KW-0560">Oxidoreductase</keyword>
<dbReference type="PANTHER" id="PTHR43364">
    <property type="entry name" value="NADH-SPECIFIC METHYLGLYOXAL REDUCTASE-RELATED"/>
    <property type="match status" value="1"/>
</dbReference>
<dbReference type="InterPro" id="IPR036812">
    <property type="entry name" value="NAD(P)_OxRdtase_dom_sf"/>
</dbReference>
<evidence type="ECO:0000313" key="3">
    <source>
        <dbReference type="EMBL" id="MFD1330213.1"/>
    </source>
</evidence>
<reference evidence="4" key="1">
    <citation type="journal article" date="2019" name="Int. J. Syst. Evol. Microbiol.">
        <title>The Global Catalogue of Microorganisms (GCM) 10K type strain sequencing project: providing services to taxonomists for standard genome sequencing and annotation.</title>
        <authorList>
            <consortium name="The Broad Institute Genomics Platform"/>
            <consortium name="The Broad Institute Genome Sequencing Center for Infectious Disease"/>
            <person name="Wu L."/>
            <person name="Ma J."/>
        </authorList>
    </citation>
    <scope>NUCLEOTIDE SEQUENCE [LARGE SCALE GENOMIC DNA]</scope>
    <source>
        <strain evidence="4">CCUG 55609</strain>
    </source>
</reference>
<name>A0ABW3Z2V0_MYCRA</name>
<sequence length="382" mass="40842">MSLDQYFLLGRSGLRVSRLALGTMTFGNAGIRGIGGTWGSDDATARAIFHRYLDAGGNFIDTADSYAAGLSESLVGTFVADAGLRDSVVIATKFSNNLSPGNPNAGGNGRKNIMRAVDASLKRLKTDYIDLYLLHTWDRMTPVEEVVRTLDDLVRAGKIRYGGLSDVPGWYAARAQTWAEAHALSQPISLQLPYSLVERSIEHEFVPLAQTLGLGITAWSPLAMGLLSGKYKSAGAPQGRLSLDKSGSGLGLFTERNSRIVAALEAVALELGRSMAQVALNWVANRPGVAAAIIGASRLEQIDDNLAALAFELSAAHKARLDAASVIEAPYPYSLFADDYQAGILNTGSAVGDKPHNYHSGTFLPKVSDYVFGQPKENHQKS</sequence>
<dbReference type="PANTHER" id="PTHR43364:SF4">
    <property type="entry name" value="NAD(P)-LINKED OXIDOREDUCTASE SUPERFAMILY PROTEIN"/>
    <property type="match status" value="1"/>
</dbReference>
<dbReference type="Proteomes" id="UP001597173">
    <property type="component" value="Unassembled WGS sequence"/>
</dbReference>